<dbReference type="GO" id="GO:0005739">
    <property type="term" value="C:mitochondrion"/>
    <property type="evidence" value="ECO:0007669"/>
    <property type="project" value="UniProtKB-SubCell"/>
</dbReference>
<evidence type="ECO:0000256" key="8">
    <source>
        <dbReference type="ARBA" id="ARBA00022946"/>
    </source>
</evidence>
<evidence type="ECO:0000256" key="6">
    <source>
        <dbReference type="ARBA" id="ARBA00022605"/>
    </source>
</evidence>
<gene>
    <name evidence="14" type="ORF">FWK35_00026583</name>
</gene>
<keyword evidence="9" id="KW-0560">Oxidoreductase</keyword>
<dbReference type="SUPFAM" id="SSF53633">
    <property type="entry name" value="Carbamate kinase-like"/>
    <property type="match status" value="1"/>
</dbReference>
<dbReference type="PANTHER" id="PTHR32338">
    <property type="entry name" value="N-ACETYL-GAMMA-GLUTAMYL-PHOSPHATE REDUCTASE, CHLOROPLASTIC-RELATED-RELATED"/>
    <property type="match status" value="1"/>
</dbReference>
<dbReference type="EMBL" id="VUJU01007234">
    <property type="protein sequence ID" value="KAF0746382.1"/>
    <property type="molecule type" value="Genomic_DNA"/>
</dbReference>
<proteinExistence type="inferred from homology"/>
<dbReference type="InterPro" id="IPR001048">
    <property type="entry name" value="Asp/Glu/Uridylate_kinase"/>
</dbReference>
<evidence type="ECO:0000256" key="10">
    <source>
        <dbReference type="ARBA" id="ARBA00023128"/>
    </source>
</evidence>
<keyword evidence="11" id="KW-0511">Multifunctional enzyme</keyword>
<dbReference type="PROSITE" id="PS01224">
    <property type="entry name" value="ARGC"/>
    <property type="match status" value="1"/>
</dbReference>
<dbReference type="OrthoDB" id="8197307at2759"/>
<dbReference type="InterPro" id="IPR023013">
    <property type="entry name" value="AGPR_AS"/>
</dbReference>
<dbReference type="NCBIfam" id="TIGR01850">
    <property type="entry name" value="argC"/>
    <property type="match status" value="1"/>
</dbReference>
<dbReference type="UniPathway" id="UPA00068">
    <property type="reaction ID" value="UER00108"/>
</dbReference>
<dbReference type="InterPro" id="IPR037528">
    <property type="entry name" value="ArgB"/>
</dbReference>
<dbReference type="SUPFAM" id="SSF55347">
    <property type="entry name" value="Glyceraldehyde-3-phosphate dehydrogenase-like, C-terminal domain"/>
    <property type="match status" value="1"/>
</dbReference>
<dbReference type="GO" id="GO:0003991">
    <property type="term" value="F:acetylglutamate kinase activity"/>
    <property type="evidence" value="ECO:0007669"/>
    <property type="project" value="InterPro"/>
</dbReference>
<dbReference type="NCBIfam" id="TIGR00761">
    <property type="entry name" value="argB"/>
    <property type="match status" value="1"/>
</dbReference>
<dbReference type="AlphaFoldDB" id="A0A6G0XZW1"/>
<dbReference type="Proteomes" id="UP000478052">
    <property type="component" value="Unassembled WGS sequence"/>
</dbReference>
<evidence type="ECO:0000256" key="4">
    <source>
        <dbReference type="ARBA" id="ARBA00007239"/>
    </source>
</evidence>
<dbReference type="PANTHER" id="PTHR32338:SF10">
    <property type="entry name" value="N-ACETYL-GAMMA-GLUTAMYL-PHOSPHATE REDUCTASE, CHLOROPLASTIC-RELATED"/>
    <property type="match status" value="1"/>
</dbReference>
<dbReference type="CDD" id="cd17895">
    <property type="entry name" value="AGPR_1_N"/>
    <property type="match status" value="1"/>
</dbReference>
<reference evidence="14 15" key="1">
    <citation type="submission" date="2019-08" db="EMBL/GenBank/DDBJ databases">
        <title>Whole genome of Aphis craccivora.</title>
        <authorList>
            <person name="Voronova N.V."/>
            <person name="Shulinski R.S."/>
            <person name="Bandarenka Y.V."/>
            <person name="Zhorov D.G."/>
            <person name="Warner D."/>
        </authorList>
    </citation>
    <scope>NUCLEOTIDE SEQUENCE [LARGE SCALE GENOMIC DNA]</scope>
    <source>
        <strain evidence="14">180601</strain>
        <tissue evidence="14">Whole Body</tissue>
    </source>
</reference>
<keyword evidence="8" id="KW-0809">Transit peptide</keyword>
<evidence type="ECO:0000256" key="3">
    <source>
        <dbReference type="ARBA" id="ARBA00006830"/>
    </source>
</evidence>
<evidence type="ECO:0000256" key="12">
    <source>
        <dbReference type="PROSITE-ProRule" id="PRU10010"/>
    </source>
</evidence>
<evidence type="ECO:0000256" key="2">
    <source>
        <dbReference type="ARBA" id="ARBA00004862"/>
    </source>
</evidence>
<dbReference type="GO" id="GO:0003942">
    <property type="term" value="F:N-acetyl-gamma-glutamyl-phosphate reductase activity"/>
    <property type="evidence" value="ECO:0007669"/>
    <property type="project" value="InterPro"/>
</dbReference>
<keyword evidence="10" id="KW-0496">Mitochondrion</keyword>
<dbReference type="Gene3D" id="3.40.1160.10">
    <property type="entry name" value="Acetylglutamate kinase-like"/>
    <property type="match status" value="1"/>
</dbReference>
<dbReference type="SMART" id="SM00859">
    <property type="entry name" value="Semialdhyde_dh"/>
    <property type="match status" value="1"/>
</dbReference>
<accession>A0A6G0XZW1</accession>
<dbReference type="InterPro" id="IPR000534">
    <property type="entry name" value="Semialdehyde_DH_NAD-bd"/>
</dbReference>
<organism evidence="14 15">
    <name type="scientific">Aphis craccivora</name>
    <name type="common">Cowpea aphid</name>
    <dbReference type="NCBI Taxonomy" id="307492"/>
    <lineage>
        <taxon>Eukaryota</taxon>
        <taxon>Metazoa</taxon>
        <taxon>Ecdysozoa</taxon>
        <taxon>Arthropoda</taxon>
        <taxon>Hexapoda</taxon>
        <taxon>Insecta</taxon>
        <taxon>Pterygota</taxon>
        <taxon>Neoptera</taxon>
        <taxon>Paraneoptera</taxon>
        <taxon>Hemiptera</taxon>
        <taxon>Sternorrhyncha</taxon>
        <taxon>Aphidomorpha</taxon>
        <taxon>Aphidoidea</taxon>
        <taxon>Aphididae</taxon>
        <taxon>Aphidini</taxon>
        <taxon>Aphis</taxon>
        <taxon>Aphis</taxon>
    </lineage>
</organism>
<name>A0A6G0XZW1_APHCR</name>
<dbReference type="InterPro" id="IPR050085">
    <property type="entry name" value="AGPR"/>
</dbReference>
<keyword evidence="6" id="KW-0028">Amino-acid biosynthesis</keyword>
<comment type="similarity">
    <text evidence="3">In the N-terminal section; belongs to the acetylglutamate kinase family.</text>
</comment>
<keyword evidence="7" id="KW-0521">NADP</keyword>
<evidence type="ECO:0000256" key="7">
    <source>
        <dbReference type="ARBA" id="ARBA00022857"/>
    </source>
</evidence>
<keyword evidence="5" id="KW-0055">Arginine biosynthesis</keyword>
<evidence type="ECO:0000256" key="1">
    <source>
        <dbReference type="ARBA" id="ARBA00004173"/>
    </source>
</evidence>
<evidence type="ECO:0000313" key="15">
    <source>
        <dbReference type="Proteomes" id="UP000478052"/>
    </source>
</evidence>
<dbReference type="InterPro" id="IPR004662">
    <property type="entry name" value="AcgluKinase_fam"/>
</dbReference>
<dbReference type="Pfam" id="PF00696">
    <property type="entry name" value="AA_kinase"/>
    <property type="match status" value="1"/>
</dbReference>
<keyword evidence="15" id="KW-1185">Reference proteome</keyword>
<dbReference type="Pfam" id="PF22698">
    <property type="entry name" value="Semialdhyde_dhC_1"/>
    <property type="match status" value="1"/>
</dbReference>
<dbReference type="InterPro" id="IPR000706">
    <property type="entry name" value="AGPR_type-1"/>
</dbReference>
<comment type="subcellular location">
    <subcellularLocation>
        <location evidence="1">Mitochondrion</location>
    </subcellularLocation>
</comment>
<evidence type="ECO:0000259" key="13">
    <source>
        <dbReference type="SMART" id="SM00859"/>
    </source>
</evidence>
<dbReference type="Pfam" id="PF01118">
    <property type="entry name" value="Semialdhyde_dh"/>
    <property type="match status" value="1"/>
</dbReference>
<dbReference type="InterPro" id="IPR036393">
    <property type="entry name" value="AceGlu_kinase-like_sf"/>
</dbReference>
<dbReference type="GO" id="GO:0051287">
    <property type="term" value="F:NAD binding"/>
    <property type="evidence" value="ECO:0007669"/>
    <property type="project" value="InterPro"/>
</dbReference>
<feature type="active site" evidence="12">
    <location>
        <position position="154"/>
    </location>
</feature>
<evidence type="ECO:0000256" key="9">
    <source>
        <dbReference type="ARBA" id="ARBA00023002"/>
    </source>
</evidence>
<dbReference type="InterPro" id="IPR036291">
    <property type="entry name" value="NAD(P)-bd_dom_sf"/>
</dbReference>
<dbReference type="InterPro" id="IPR058924">
    <property type="entry name" value="AGPR_dimerisation_dom"/>
</dbReference>
<protein>
    <submittedName>
        <fullName evidence="14">N-acetyl-gamma-glutamyl-phosphate reductase</fullName>
    </submittedName>
</protein>
<comment type="pathway">
    <text evidence="2">Amino-acid biosynthesis; L-arginine biosynthesis; N(2)-acetyl-L-ornithine from L-glutamate: step 3/4.</text>
</comment>
<feature type="domain" description="Semialdehyde dehydrogenase NAD-binding" evidence="13">
    <location>
        <begin position="3"/>
        <end position="146"/>
    </location>
</feature>
<comment type="similarity">
    <text evidence="4">In the C-terminal section; belongs to the NAGSA dehydrogenase family.</text>
</comment>
<comment type="caution">
    <text evidence="14">The sequence shown here is derived from an EMBL/GenBank/DDBJ whole genome shotgun (WGS) entry which is preliminary data.</text>
</comment>
<evidence type="ECO:0000256" key="5">
    <source>
        <dbReference type="ARBA" id="ARBA00022571"/>
    </source>
</evidence>
<dbReference type="HAMAP" id="MF_00150">
    <property type="entry name" value="ArgC_type1"/>
    <property type="match status" value="1"/>
</dbReference>
<sequence length="544" mass="59821">MLNVLIVGASGYSGAELVNYINRHKFAKIKKIFISKDSINIGKSFSDVHPEYTNVINLSFESIENFVAIKENIDVVFLATDHNVSHTLVPFFMEYNCIVIDLSGAYRINNINIYSEYYGFIHHYEKILKKSVYGLAEWNYNKIRKAKLISVPGCYATCIQLALKPLVETDLLSKSYIPIINAISGVSGGGRQPNINNSFCEVSLAPYNIFTHRHTPEITEHLGIPVIFIPHLGSFSRDKSLIRIYKNTFPSIKGILKLPFFDIGFAIKNEYLVIVAAEDNLLKGAAAQAVQFIKLGGVLLESKNAMMGLFKAIHEYQKSNKRSILIIHGGGRLIDNLMNKLSLPVKKKNGLRITPSEHINIITGALAGTANKILLAWALKNKINAVGLCLSDGKSTNIEILDKDLGHVGKVTSGSPVFLLNLFKQNILPIISSIGITNDGKLMNVNADLAATALATTLQAHLILLSDISSILNGKGQRIKEINSMQAKKLISQGIITDGMIIKVNAALNASRILNRSVDIASWQNIEDLTLLFNGINIGTRVLA</sequence>
<evidence type="ECO:0000256" key="11">
    <source>
        <dbReference type="ARBA" id="ARBA00023268"/>
    </source>
</evidence>
<dbReference type="GO" id="GO:0006526">
    <property type="term" value="P:L-arginine biosynthetic process"/>
    <property type="evidence" value="ECO:0007669"/>
    <property type="project" value="UniProtKB-UniPathway"/>
</dbReference>
<evidence type="ECO:0000313" key="14">
    <source>
        <dbReference type="EMBL" id="KAF0746382.1"/>
    </source>
</evidence>
<dbReference type="HAMAP" id="MF_00082">
    <property type="entry name" value="ArgB"/>
    <property type="match status" value="1"/>
</dbReference>
<dbReference type="GO" id="GO:0070401">
    <property type="term" value="F:NADP+ binding"/>
    <property type="evidence" value="ECO:0007669"/>
    <property type="project" value="InterPro"/>
</dbReference>
<dbReference type="Gene3D" id="3.40.50.720">
    <property type="entry name" value="NAD(P)-binding Rossmann-like Domain"/>
    <property type="match status" value="1"/>
</dbReference>
<dbReference type="SUPFAM" id="SSF51735">
    <property type="entry name" value="NAD(P)-binding Rossmann-fold domains"/>
    <property type="match status" value="1"/>
</dbReference>